<name>A0ACC2UT95_9FUNG</name>
<evidence type="ECO:0000313" key="2">
    <source>
        <dbReference type="Proteomes" id="UP001165960"/>
    </source>
</evidence>
<evidence type="ECO:0000313" key="1">
    <source>
        <dbReference type="EMBL" id="KAJ9089711.1"/>
    </source>
</evidence>
<organism evidence="1 2">
    <name type="scientific">Entomophthora muscae</name>
    <dbReference type="NCBI Taxonomy" id="34485"/>
    <lineage>
        <taxon>Eukaryota</taxon>
        <taxon>Fungi</taxon>
        <taxon>Fungi incertae sedis</taxon>
        <taxon>Zoopagomycota</taxon>
        <taxon>Entomophthoromycotina</taxon>
        <taxon>Entomophthoromycetes</taxon>
        <taxon>Entomophthorales</taxon>
        <taxon>Entomophthoraceae</taxon>
        <taxon>Entomophthora</taxon>
    </lineage>
</organism>
<proteinExistence type="predicted"/>
<protein>
    <submittedName>
        <fullName evidence="1">Uncharacterized protein</fullName>
    </submittedName>
</protein>
<keyword evidence="2" id="KW-1185">Reference proteome</keyword>
<gene>
    <name evidence="1" type="ORF">DSO57_1009975</name>
</gene>
<sequence length="121" mass="13505">MGTCTKLGLQSLKFSRLRTPLSELMDTDGTVTSSQEHMMRITEDFYAALFAKDQTDHSEYLKLTKMAEPFLKSCSTQESSNLIRPVSRGELIRALKDAPKGKAAGPDQIIVDIYKALNRCC</sequence>
<reference evidence="1" key="1">
    <citation type="submission" date="2022-04" db="EMBL/GenBank/DDBJ databases">
        <title>Genome of the entomopathogenic fungus Entomophthora muscae.</title>
        <authorList>
            <person name="Elya C."/>
            <person name="Lovett B.R."/>
            <person name="Lee E."/>
            <person name="Macias A.M."/>
            <person name="Hajek A.E."/>
            <person name="De Bivort B.L."/>
            <person name="Kasson M.T."/>
            <person name="De Fine Licht H.H."/>
            <person name="Stajich J.E."/>
        </authorList>
    </citation>
    <scope>NUCLEOTIDE SEQUENCE</scope>
    <source>
        <strain evidence="1">Berkeley</strain>
    </source>
</reference>
<comment type="caution">
    <text evidence="1">The sequence shown here is derived from an EMBL/GenBank/DDBJ whole genome shotgun (WGS) entry which is preliminary data.</text>
</comment>
<dbReference type="Proteomes" id="UP001165960">
    <property type="component" value="Unassembled WGS sequence"/>
</dbReference>
<dbReference type="EMBL" id="QTSX02000032">
    <property type="protein sequence ID" value="KAJ9089711.1"/>
    <property type="molecule type" value="Genomic_DNA"/>
</dbReference>
<accession>A0ACC2UT95</accession>